<name>A0A7L4ZJ98_9FLAO</name>
<dbReference type="Proteomes" id="UP000464657">
    <property type="component" value="Chromosome"/>
</dbReference>
<organism evidence="4 5">
    <name type="scientific">Kordia antarctica</name>
    <dbReference type="NCBI Taxonomy" id="1218801"/>
    <lineage>
        <taxon>Bacteria</taxon>
        <taxon>Pseudomonadati</taxon>
        <taxon>Bacteroidota</taxon>
        <taxon>Flavobacteriia</taxon>
        <taxon>Flavobacteriales</taxon>
        <taxon>Flavobacteriaceae</taxon>
        <taxon>Kordia</taxon>
    </lineage>
</organism>
<dbReference type="EMBL" id="CP019288">
    <property type="protein sequence ID" value="QHI36276.1"/>
    <property type="molecule type" value="Genomic_DNA"/>
</dbReference>
<keyword evidence="5" id="KW-1185">Reference proteome</keyword>
<dbReference type="SUPFAM" id="SSF52151">
    <property type="entry name" value="FabD/lysophospholipase-like"/>
    <property type="match status" value="1"/>
</dbReference>
<dbReference type="PROSITE" id="PS51635">
    <property type="entry name" value="PNPLA"/>
    <property type="match status" value="1"/>
</dbReference>
<feature type="short sequence motif" description="GXSXG" evidence="2">
    <location>
        <begin position="76"/>
        <end position="80"/>
    </location>
</feature>
<feature type="active site" description="Proton acceptor" evidence="2">
    <location>
        <position position="298"/>
    </location>
</feature>
<evidence type="ECO:0000256" key="1">
    <source>
        <dbReference type="ARBA" id="ARBA00023098"/>
    </source>
</evidence>
<comment type="caution">
    <text evidence="2">Lacks conserved residue(s) required for the propagation of feature annotation.</text>
</comment>
<keyword evidence="2" id="KW-0378">Hydrolase</keyword>
<evidence type="ECO:0000313" key="4">
    <source>
        <dbReference type="EMBL" id="QHI36276.1"/>
    </source>
</evidence>
<evidence type="ECO:0000259" key="3">
    <source>
        <dbReference type="PROSITE" id="PS51635"/>
    </source>
</evidence>
<keyword evidence="1 2" id="KW-0443">Lipid metabolism</keyword>
<feature type="domain" description="PNPLA" evidence="3">
    <location>
        <begin position="17"/>
        <end position="311"/>
    </location>
</feature>
<dbReference type="KEGG" id="kan:IMCC3317_16360"/>
<protein>
    <recommendedName>
        <fullName evidence="3">PNPLA domain-containing protein</fullName>
    </recommendedName>
</protein>
<dbReference type="GO" id="GO:0016787">
    <property type="term" value="F:hydrolase activity"/>
    <property type="evidence" value="ECO:0007669"/>
    <property type="project" value="UniProtKB-UniRule"/>
</dbReference>
<gene>
    <name evidence="4" type="ORF">IMCC3317_16360</name>
</gene>
<dbReference type="InterPro" id="IPR016035">
    <property type="entry name" value="Acyl_Trfase/lysoPLipase"/>
</dbReference>
<keyword evidence="2" id="KW-0442">Lipid degradation</keyword>
<evidence type="ECO:0000313" key="5">
    <source>
        <dbReference type="Proteomes" id="UP000464657"/>
    </source>
</evidence>
<dbReference type="RefSeq" id="WP_160128996.1">
    <property type="nucleotide sequence ID" value="NZ_CP019288.1"/>
</dbReference>
<evidence type="ECO:0000256" key="2">
    <source>
        <dbReference type="PROSITE-ProRule" id="PRU01161"/>
    </source>
</evidence>
<proteinExistence type="predicted"/>
<dbReference type="AlphaFoldDB" id="A0A7L4ZJ98"/>
<sequence>MQKFTQNMSSEKFKICITMAGAVSAGAYTAGVIDYLLESLHLWEKAKKHNKIVGENHVEYDHSIPMHDVELEVLSGASAGGITGTLTVLSLLNKEHKFVNRDNPTGEDNVFYQSWVKMADTDTEKSLLKLLNVDDLKDGEYPESLLNSDAIDIIADKALQTNDNVAFPKYVSKSLDLVLTTTNLRGLNFNIDFKDSESVITNHGGFFRYKISNEAFKPGIPTDEESLYFVLDLENSTHVNYLKEATLSTSAFPIGLKSREITIAQEYVARYPKYLFDRSEGIRVDLQKDDMYTFNSVDGGLINNEPFGIGMKVLLEKNPAIKEKDNYAIIMVDPFPNQDNSEDAYDSKRDIISIAKGMFKALRNQVMFNQDGIFEALSLSNRTKFLVEPKRKQHSATGLVRSKSDLASAPLSGFGGFLDESFREHDFQLGRKNCQSFLRYYFAIENRNIVKRFGKQVTAASQDRFCYGNKDDLNKVPKYFPIIPDMRVLRAIERKYDTNTYGIDAELAYPKYPTFDMETFDQTYKKPIQKRIRKIVQSFTKNRFYTFVFRLFVQRKTYRIVRNTIKDSLEENELL</sequence>
<accession>A0A7L4ZJ98</accession>
<reference evidence="4 5" key="1">
    <citation type="journal article" date="2013" name="Int. J. Syst. Evol. Microbiol.">
        <title>Kordia antarctica sp. nov., isolated from Antarctic seawater.</title>
        <authorList>
            <person name="Baek K."/>
            <person name="Choi A."/>
            <person name="Kang I."/>
            <person name="Lee K."/>
            <person name="Cho J.C."/>
        </authorList>
    </citation>
    <scope>NUCLEOTIDE SEQUENCE [LARGE SCALE GENOMIC DNA]</scope>
    <source>
        <strain evidence="4 5">IMCC3317</strain>
    </source>
</reference>
<dbReference type="InterPro" id="IPR002641">
    <property type="entry name" value="PNPLA_dom"/>
</dbReference>
<feature type="short sequence motif" description="DGA/G" evidence="2">
    <location>
        <begin position="298"/>
        <end position="300"/>
    </location>
</feature>
<dbReference type="OrthoDB" id="1488362at2"/>
<feature type="active site" description="Nucleophile" evidence="2">
    <location>
        <position position="78"/>
    </location>
</feature>
<dbReference type="GO" id="GO:0016042">
    <property type="term" value="P:lipid catabolic process"/>
    <property type="evidence" value="ECO:0007669"/>
    <property type="project" value="UniProtKB-UniRule"/>
</dbReference>